<name>A0A919QI10_9ACTN</name>
<comment type="caution">
    <text evidence="2">The sequence shown here is derived from an EMBL/GenBank/DDBJ whole genome shotgun (WGS) entry which is preliminary data.</text>
</comment>
<dbReference type="InterPro" id="IPR046538">
    <property type="entry name" value="DUF6603"/>
</dbReference>
<organism evidence="2 3">
    <name type="scientific">Acrocarpospora phusangensis</name>
    <dbReference type="NCBI Taxonomy" id="1070424"/>
    <lineage>
        <taxon>Bacteria</taxon>
        <taxon>Bacillati</taxon>
        <taxon>Actinomycetota</taxon>
        <taxon>Actinomycetes</taxon>
        <taxon>Streptosporangiales</taxon>
        <taxon>Streptosporangiaceae</taxon>
        <taxon>Acrocarpospora</taxon>
    </lineage>
</organism>
<protein>
    <recommendedName>
        <fullName evidence="1">DUF6603 domain-containing protein</fullName>
    </recommendedName>
</protein>
<accession>A0A919QI10</accession>
<sequence>MSEPTVARLAGEVGAAVESLAPVLADQEALDRFARDELGIDAPLAFAGLGLDPGVIGAVSSALDALAEALDEDEPDPSRVLLSAGALVAVVAVAIGNVVTAARQAAEGQDPGFADATRLAETLPRRLLDWLVVEQLEERVPAVVDALRVLGVVEVEPVPPDPPSFTTEHIRRAIHPRVLVTLVTDPERWWREAYGWGGEEPRLEVLLRRLFDLGVSLGLPVELAGEDLGRLERFASAVPDLDEVDPPLALRLPLVDLRDGDDGLEIGVALTHLPADPGDPAVQEGLALVPYAAGSAGVEVPLGESGDWVVSFAASLDASGGIGLVARPGRGIEALADLDGTGASAAGRIRVAFGRVESADELALLRFGDGAGVFVTAVGVAASAEFEAGAPPELRVEFAVKQAVLRVAVGESDGFLRSAVPDLRLVVDAGFGFSSRRGAYFVGGAGLEVTVPLGLELGPVAVERVTVRVAARTDGLVADAGAAVSLRLGPFTAVVDGMGVQVRMLEAAAGNLGPVDAEVGFRPPNGIGLAIETPAVSGGGFLALDPEAGRYAGVFELTIVETVSVKVIGLVTTKLPDGSPGFALLLVITADGFTPVQLGMGFVLTGIGGLIALNRTIDVEAVRAGLSSGVLDSVLFAKDPVANAGRIIQTLDRIFPLAPDRLLIGPLAEIGWGSPPVVKIRLALLLEIPQPVRAVLLAALALTLPDPDQPVVELHVDAIGVLDLGRGELALDASLHHSRLWKFTLTGDLALRLNWGSDPTFLMSVGGFHPRFTPPAGLRALERLTFSLSGGDNPRIRFETYLAITSNTIQLGAKVSVRAEAGGFGVDGGGAFDALVQWAPFGLDVLFEAWIKIFTPAGTLCSARLALEVTGPQPWHVVGTVRFSVLWFTVEAGVDFTVGDPLEPVAQAAVDLLDLLWKELSRPASWSAALPAHVSPGVTLAASGTPSEEVVHPLAEVTVRQKVAPLGTTVTRVGVHRPLAGPRSYDLDLDLGGGAGLTAVPLHEQFARAQFTEMSEDEKLTAPSFALLPAGVAFRPDAARALPVDRVAATDLVFETLDLVDLSAEISEPPPGVGGADLLRAERDALSALSGGLAGLAVVPS</sequence>
<evidence type="ECO:0000313" key="2">
    <source>
        <dbReference type="EMBL" id="GIH26577.1"/>
    </source>
</evidence>
<dbReference type="Proteomes" id="UP000640052">
    <property type="component" value="Unassembled WGS sequence"/>
</dbReference>
<evidence type="ECO:0000259" key="1">
    <source>
        <dbReference type="Pfam" id="PF20248"/>
    </source>
</evidence>
<dbReference type="RefSeq" id="WP_204043256.1">
    <property type="nucleotide sequence ID" value="NZ_BOOA01000042.1"/>
</dbReference>
<gene>
    <name evidence="2" type="ORF">Aph01nite_48870</name>
</gene>
<keyword evidence="3" id="KW-1185">Reference proteome</keyword>
<feature type="domain" description="DUF6603" evidence="1">
    <location>
        <begin position="454"/>
        <end position="1017"/>
    </location>
</feature>
<dbReference type="AlphaFoldDB" id="A0A919QI10"/>
<dbReference type="EMBL" id="BOOA01000042">
    <property type="protein sequence ID" value="GIH26577.1"/>
    <property type="molecule type" value="Genomic_DNA"/>
</dbReference>
<proteinExistence type="predicted"/>
<evidence type="ECO:0000313" key="3">
    <source>
        <dbReference type="Proteomes" id="UP000640052"/>
    </source>
</evidence>
<dbReference type="Pfam" id="PF20248">
    <property type="entry name" value="DUF6603"/>
    <property type="match status" value="1"/>
</dbReference>
<reference evidence="2" key="1">
    <citation type="submission" date="2021-01" db="EMBL/GenBank/DDBJ databases">
        <title>Whole genome shotgun sequence of Acrocarpospora phusangensis NBRC 108782.</title>
        <authorList>
            <person name="Komaki H."/>
            <person name="Tamura T."/>
        </authorList>
    </citation>
    <scope>NUCLEOTIDE SEQUENCE</scope>
    <source>
        <strain evidence="2">NBRC 108782</strain>
    </source>
</reference>